<dbReference type="RefSeq" id="WP_161445187.1">
    <property type="nucleotide sequence ID" value="NZ_WXWW01000178.1"/>
</dbReference>
<evidence type="ECO:0000256" key="1">
    <source>
        <dbReference type="SAM" id="Phobius"/>
    </source>
</evidence>
<keyword evidence="1" id="KW-1133">Transmembrane helix</keyword>
<dbReference type="AlphaFoldDB" id="A0A7X5AT10"/>
<name>A0A7X5AT10_9GAMM</name>
<dbReference type="Proteomes" id="UP000465712">
    <property type="component" value="Unassembled WGS sequence"/>
</dbReference>
<evidence type="ECO:0000313" key="4">
    <source>
        <dbReference type="Proteomes" id="UP000465712"/>
    </source>
</evidence>
<dbReference type="InterPro" id="IPR012495">
    <property type="entry name" value="TadE-like_dom"/>
</dbReference>
<evidence type="ECO:0000313" key="3">
    <source>
        <dbReference type="EMBL" id="NAW65943.1"/>
    </source>
</evidence>
<evidence type="ECO:0000259" key="2">
    <source>
        <dbReference type="Pfam" id="PF07811"/>
    </source>
</evidence>
<comment type="caution">
    <text evidence="3">The sequence shown here is derived from an EMBL/GenBank/DDBJ whole genome shotgun (WGS) entry which is preliminary data.</text>
</comment>
<keyword evidence="1" id="KW-0812">Transmembrane</keyword>
<protein>
    <recommendedName>
        <fullName evidence="2">TadE-like domain-containing protein</fullName>
    </recommendedName>
</protein>
<reference evidence="3 4" key="1">
    <citation type="submission" date="2017-05" db="EMBL/GenBank/DDBJ databases">
        <title>High clonality and local adaptation shapes Vibrionaceae linages within an endangered oasis.</title>
        <authorList>
            <person name="Vazquez-Rosas-Landa M."/>
        </authorList>
    </citation>
    <scope>NUCLEOTIDE SEQUENCE [LARGE SCALE GENOMIC DNA]</scope>
    <source>
        <strain evidence="3 4">P46_P4S1P180</strain>
    </source>
</reference>
<sequence>MDSIRKKYFRIKRIKQQGSAALETIFLLPVVLMIFYAIAQYSLIFVSIQMLNYVSEEALRKSISYVDENCYYGGACDSTELEKYIEDSAKGLIQSYTGSGSGLGLLFGQSLDGNLSIDADPDIFCCKVTIIYNYKNKPFLPSFGLPVPDELKSTAILNL</sequence>
<feature type="domain" description="TadE-like" evidence="2">
    <location>
        <begin position="18"/>
        <end position="60"/>
    </location>
</feature>
<dbReference type="EMBL" id="WXWW01000178">
    <property type="protein sequence ID" value="NAW65943.1"/>
    <property type="molecule type" value="Genomic_DNA"/>
</dbReference>
<keyword evidence="1" id="KW-0472">Membrane</keyword>
<feature type="transmembrane region" description="Helical" evidence="1">
    <location>
        <begin position="20"/>
        <end position="39"/>
    </location>
</feature>
<proteinExistence type="predicted"/>
<dbReference type="Pfam" id="PF07811">
    <property type="entry name" value="TadE"/>
    <property type="match status" value="1"/>
</dbReference>
<accession>A0A7X5AT10</accession>
<organism evidence="3 4">
    <name type="scientific">Photobacterium halotolerans</name>
    <dbReference type="NCBI Taxonomy" id="265726"/>
    <lineage>
        <taxon>Bacteria</taxon>
        <taxon>Pseudomonadati</taxon>
        <taxon>Pseudomonadota</taxon>
        <taxon>Gammaproteobacteria</taxon>
        <taxon>Vibrionales</taxon>
        <taxon>Vibrionaceae</taxon>
        <taxon>Photobacterium</taxon>
    </lineage>
</organism>
<gene>
    <name evidence="3" type="ORF">CAG72_12015</name>
</gene>